<comment type="caution">
    <text evidence="5">The sequence shown here is derived from an EMBL/GenBank/DDBJ whole genome shotgun (WGS) entry which is preliminary data.</text>
</comment>
<dbReference type="PANTHER" id="PTHR24201:SF8">
    <property type="entry name" value="CYCLIN-DEPENDENT KINASE 4 INHIBITOR B"/>
    <property type="match status" value="1"/>
</dbReference>
<evidence type="ECO:0000313" key="6">
    <source>
        <dbReference type="Proteomes" id="UP001591681"/>
    </source>
</evidence>
<dbReference type="InterPro" id="IPR050776">
    <property type="entry name" value="Ank_Repeat/CDKN_Inhibitor"/>
</dbReference>
<evidence type="ECO:0008006" key="7">
    <source>
        <dbReference type="Google" id="ProtNLM"/>
    </source>
</evidence>
<sequence>MSKDKVHLAKFVLDALDGKIVDSKTEGAQTPLISSIFLPDSQARSKFMTLLLQRGASVNHKDECGRTALSHACEKGYLDAVKILVQNNANPEMEDLWGNTALMYAVVAGHPLVVEFLVRAFKRLGLQIDRQNKVGNSAVKVAQYLGHKECLYALRNHSKKASECYFGAPDTVGSVSAREDGDTHEDAPHRKAPDLCAQKRPLCARHEGASRNASRLSTIALGRRRSLILKHRLQSMDSIEEYEKEREGSPTSPQSLFFAGVTLAPKTPQRSSTCQSLRHGEKTGSADDPSYLPPLPRKTNNQPAAQFSPRPFKTMPKSSAPETSSPACFASTLGILMTPITEIESPRDETSQEKVKKTTFDFSIRRFDDSYYQKRCSLPTSLLSPLPPERAQRPVRKFKAAWKNPTAQGCTNPTTEVPTTLSVLGNKLLRRFTFPEFKKTGKELQDGECSAQGGTGEAVSRGMPRSETFPLCTNHPQVGSKPSIDSISAVKCEFDFQFKQLSLNLLHCRRISSESRCGAADLAGMSGAAVGLLYHAVNASLSCFSPGLRTSGANSTCRR</sequence>
<dbReference type="PANTHER" id="PTHR24201">
    <property type="entry name" value="ANK_REP_REGION DOMAIN-CONTAINING PROTEIN"/>
    <property type="match status" value="1"/>
</dbReference>
<organism evidence="5 6">
    <name type="scientific">Coilia grayii</name>
    <name type="common">Gray's grenadier anchovy</name>
    <dbReference type="NCBI Taxonomy" id="363190"/>
    <lineage>
        <taxon>Eukaryota</taxon>
        <taxon>Metazoa</taxon>
        <taxon>Chordata</taxon>
        <taxon>Craniata</taxon>
        <taxon>Vertebrata</taxon>
        <taxon>Euteleostomi</taxon>
        <taxon>Actinopterygii</taxon>
        <taxon>Neopterygii</taxon>
        <taxon>Teleostei</taxon>
        <taxon>Clupei</taxon>
        <taxon>Clupeiformes</taxon>
        <taxon>Clupeoidei</taxon>
        <taxon>Engraulidae</taxon>
        <taxon>Coilinae</taxon>
        <taxon>Coilia</taxon>
    </lineage>
</organism>
<evidence type="ECO:0000256" key="2">
    <source>
        <dbReference type="ARBA" id="ARBA00023043"/>
    </source>
</evidence>
<feature type="region of interest" description="Disordered" evidence="4">
    <location>
        <begin position="263"/>
        <end position="324"/>
    </location>
</feature>
<evidence type="ECO:0000256" key="4">
    <source>
        <dbReference type="SAM" id="MobiDB-lite"/>
    </source>
</evidence>
<evidence type="ECO:0000256" key="3">
    <source>
        <dbReference type="PROSITE-ProRule" id="PRU00023"/>
    </source>
</evidence>
<dbReference type="AlphaFoldDB" id="A0ABD1J4L7"/>
<feature type="repeat" description="ANK" evidence="3">
    <location>
        <begin position="64"/>
        <end position="96"/>
    </location>
</feature>
<dbReference type="SMART" id="SM00248">
    <property type="entry name" value="ANK"/>
    <property type="match status" value="3"/>
</dbReference>
<dbReference type="PROSITE" id="PS50297">
    <property type="entry name" value="ANK_REP_REGION"/>
    <property type="match status" value="1"/>
</dbReference>
<feature type="region of interest" description="Disordered" evidence="4">
    <location>
        <begin position="176"/>
        <end position="195"/>
    </location>
</feature>
<keyword evidence="1" id="KW-0677">Repeat</keyword>
<evidence type="ECO:0000256" key="1">
    <source>
        <dbReference type="ARBA" id="ARBA00022737"/>
    </source>
</evidence>
<dbReference type="Gene3D" id="1.25.40.20">
    <property type="entry name" value="Ankyrin repeat-containing domain"/>
    <property type="match status" value="1"/>
</dbReference>
<dbReference type="Proteomes" id="UP001591681">
    <property type="component" value="Unassembled WGS sequence"/>
</dbReference>
<protein>
    <recommendedName>
        <fullName evidence="7">Ankyrin repeat domain-containing protein 63</fullName>
    </recommendedName>
</protein>
<evidence type="ECO:0000313" key="5">
    <source>
        <dbReference type="EMBL" id="KAL2082132.1"/>
    </source>
</evidence>
<dbReference type="InterPro" id="IPR002110">
    <property type="entry name" value="Ankyrin_rpt"/>
</dbReference>
<dbReference type="InterPro" id="IPR036770">
    <property type="entry name" value="Ankyrin_rpt-contain_sf"/>
</dbReference>
<dbReference type="Pfam" id="PF12796">
    <property type="entry name" value="Ank_2"/>
    <property type="match status" value="1"/>
</dbReference>
<dbReference type="PROSITE" id="PS50088">
    <property type="entry name" value="ANK_REPEAT"/>
    <property type="match status" value="1"/>
</dbReference>
<keyword evidence="2 3" id="KW-0040">ANK repeat</keyword>
<dbReference type="SUPFAM" id="SSF48403">
    <property type="entry name" value="Ankyrin repeat"/>
    <property type="match status" value="1"/>
</dbReference>
<proteinExistence type="predicted"/>
<feature type="compositionally biased region" description="Basic and acidic residues" evidence="4">
    <location>
        <begin position="177"/>
        <end position="193"/>
    </location>
</feature>
<accession>A0ABD1J4L7</accession>
<reference evidence="5 6" key="1">
    <citation type="submission" date="2024-09" db="EMBL/GenBank/DDBJ databases">
        <title>A chromosome-level genome assembly of Gray's grenadier anchovy, Coilia grayii.</title>
        <authorList>
            <person name="Fu Z."/>
        </authorList>
    </citation>
    <scope>NUCLEOTIDE SEQUENCE [LARGE SCALE GENOMIC DNA]</scope>
    <source>
        <strain evidence="5">G4</strain>
        <tissue evidence="5">Muscle</tissue>
    </source>
</reference>
<name>A0ABD1J4L7_9TELE</name>
<gene>
    <name evidence="5" type="ORF">ACEWY4_021950</name>
</gene>
<dbReference type="EMBL" id="JBHFQA010000019">
    <property type="protein sequence ID" value="KAL2082132.1"/>
    <property type="molecule type" value="Genomic_DNA"/>
</dbReference>
<keyword evidence="6" id="KW-1185">Reference proteome</keyword>